<sequence>MAILALGEYLKGMLKRADDKNEIRLKSKNAGNDFAIYLENHNGGIHRYLSQGIWLFLENGTASVNVNKQVINLNRGNILYLKPGIEFEIMDQTAETLIIKLAVNHIFNPENKLKQLPTTADAEAKIIHEVQSLLQNNGYLLIKTTRLMKESQLIDLICNEYLNSDLFMREIIIANFSILLASCLRMESFNRQTNKRNQLAGTELDQYIDMHFADINLKGAAEYFGFNTNYFSSIVKQKTGKSFVEHVDERRMQEAKRLLAQPNLSLQDIVTRVGYSSKSFFYKKFNQYYGTTPAMMREELFRQANINLK</sequence>
<comment type="caution">
    <text evidence="5">The sequence shown here is derived from an EMBL/GenBank/DDBJ whole genome shotgun (WGS) entry which is preliminary data.</text>
</comment>
<dbReference type="EMBL" id="AZFB01000015">
    <property type="protein sequence ID" value="KRL61916.1"/>
    <property type="molecule type" value="Genomic_DNA"/>
</dbReference>
<proteinExistence type="predicted"/>
<evidence type="ECO:0000313" key="6">
    <source>
        <dbReference type="Proteomes" id="UP000051931"/>
    </source>
</evidence>
<dbReference type="eggNOG" id="COG2207">
    <property type="taxonomic scope" value="Bacteria"/>
</dbReference>
<dbReference type="GO" id="GO:0003700">
    <property type="term" value="F:DNA-binding transcription factor activity"/>
    <property type="evidence" value="ECO:0007669"/>
    <property type="project" value="InterPro"/>
</dbReference>
<dbReference type="OrthoDB" id="9816335at2"/>
<reference evidence="5 6" key="1">
    <citation type="journal article" date="2015" name="Genome Announc.">
        <title>Expanding the biotechnology potential of lactobacilli through comparative genomics of 213 strains and associated genera.</title>
        <authorList>
            <person name="Sun Z."/>
            <person name="Harris H.M."/>
            <person name="McCann A."/>
            <person name="Guo C."/>
            <person name="Argimon S."/>
            <person name="Zhang W."/>
            <person name="Yang X."/>
            <person name="Jeffery I.B."/>
            <person name="Cooney J.C."/>
            <person name="Kagawa T.F."/>
            <person name="Liu W."/>
            <person name="Song Y."/>
            <person name="Salvetti E."/>
            <person name="Wrobel A."/>
            <person name="Rasinkangas P."/>
            <person name="Parkhill J."/>
            <person name="Rea M.C."/>
            <person name="O'Sullivan O."/>
            <person name="Ritari J."/>
            <person name="Douillard F.P."/>
            <person name="Paul Ross R."/>
            <person name="Yang R."/>
            <person name="Briner A.E."/>
            <person name="Felis G.E."/>
            <person name="de Vos W.M."/>
            <person name="Barrangou R."/>
            <person name="Klaenhammer T.R."/>
            <person name="Caufield P.W."/>
            <person name="Cui Y."/>
            <person name="Zhang H."/>
            <person name="O'Toole P.W."/>
        </authorList>
    </citation>
    <scope>NUCLEOTIDE SEQUENCE [LARGE SCALE GENOMIC DNA]</scope>
    <source>
        <strain evidence="5 6">DSM 15354</strain>
    </source>
</reference>
<evidence type="ECO:0000313" key="5">
    <source>
        <dbReference type="EMBL" id="KRL61916.1"/>
    </source>
</evidence>
<evidence type="ECO:0000259" key="4">
    <source>
        <dbReference type="PROSITE" id="PS01124"/>
    </source>
</evidence>
<dbReference type="RefSeq" id="WP_027825328.1">
    <property type="nucleotide sequence ID" value="NZ_AUEI01000016.1"/>
</dbReference>
<dbReference type="SMART" id="SM00342">
    <property type="entry name" value="HTH_ARAC"/>
    <property type="match status" value="1"/>
</dbReference>
<keyword evidence="1" id="KW-0805">Transcription regulation</keyword>
<evidence type="ECO:0000256" key="3">
    <source>
        <dbReference type="ARBA" id="ARBA00023163"/>
    </source>
</evidence>
<organism evidence="5 6">
    <name type="scientific">Lactobacillus psittaci DSM 15354</name>
    <dbReference type="NCBI Taxonomy" id="1122152"/>
    <lineage>
        <taxon>Bacteria</taxon>
        <taxon>Bacillati</taxon>
        <taxon>Bacillota</taxon>
        <taxon>Bacilli</taxon>
        <taxon>Lactobacillales</taxon>
        <taxon>Lactobacillaceae</taxon>
        <taxon>Lactobacillus</taxon>
    </lineage>
</organism>
<dbReference type="Pfam" id="PF12833">
    <property type="entry name" value="HTH_18"/>
    <property type="match status" value="1"/>
</dbReference>
<feature type="domain" description="HTH araC/xylS-type" evidence="4">
    <location>
        <begin position="202"/>
        <end position="299"/>
    </location>
</feature>
<dbReference type="InterPro" id="IPR018060">
    <property type="entry name" value="HTH_AraC"/>
</dbReference>
<dbReference type="STRING" id="1122152.GCA_000425905_01385"/>
<keyword evidence="2" id="KW-0238">DNA-binding</keyword>
<dbReference type="SUPFAM" id="SSF46689">
    <property type="entry name" value="Homeodomain-like"/>
    <property type="match status" value="1"/>
</dbReference>
<evidence type="ECO:0000256" key="1">
    <source>
        <dbReference type="ARBA" id="ARBA00023015"/>
    </source>
</evidence>
<dbReference type="Proteomes" id="UP000051931">
    <property type="component" value="Unassembled WGS sequence"/>
</dbReference>
<dbReference type="InterPro" id="IPR009057">
    <property type="entry name" value="Homeodomain-like_sf"/>
</dbReference>
<dbReference type="AlphaFoldDB" id="A0A0R1RY57"/>
<gene>
    <name evidence="5" type="ORF">FC23_GL000414</name>
</gene>
<dbReference type="PANTHER" id="PTHR43280:SF28">
    <property type="entry name" value="HTH-TYPE TRANSCRIPTIONAL ACTIVATOR RHAS"/>
    <property type="match status" value="1"/>
</dbReference>
<name>A0A0R1RY57_9LACO</name>
<keyword evidence="3" id="KW-0804">Transcription</keyword>
<dbReference type="PROSITE" id="PS01124">
    <property type="entry name" value="HTH_ARAC_FAMILY_2"/>
    <property type="match status" value="1"/>
</dbReference>
<keyword evidence="6" id="KW-1185">Reference proteome</keyword>
<dbReference type="PATRIC" id="fig|1122152.4.peg.421"/>
<evidence type="ECO:0000256" key="2">
    <source>
        <dbReference type="ARBA" id="ARBA00023125"/>
    </source>
</evidence>
<dbReference type="GO" id="GO:0043565">
    <property type="term" value="F:sequence-specific DNA binding"/>
    <property type="evidence" value="ECO:0007669"/>
    <property type="project" value="InterPro"/>
</dbReference>
<dbReference type="Gene3D" id="1.10.10.60">
    <property type="entry name" value="Homeodomain-like"/>
    <property type="match status" value="2"/>
</dbReference>
<protein>
    <recommendedName>
        <fullName evidence="4">HTH araC/xylS-type domain-containing protein</fullName>
    </recommendedName>
</protein>
<dbReference type="PANTHER" id="PTHR43280">
    <property type="entry name" value="ARAC-FAMILY TRANSCRIPTIONAL REGULATOR"/>
    <property type="match status" value="1"/>
</dbReference>
<accession>A0A0R1RY57</accession>